<proteinExistence type="predicted"/>
<evidence type="ECO:0008006" key="3">
    <source>
        <dbReference type="Google" id="ProtNLM"/>
    </source>
</evidence>
<reference evidence="2" key="2">
    <citation type="submission" date="2024-07" db="EMBL/GenBank/DDBJ databases">
        <title>Streptomyces haneummycinica sp. nov., a new antibiotic-producing actinobacterium isolated from marine sediment.</title>
        <authorList>
            <person name="Uemura M."/>
            <person name="Hamada M."/>
            <person name="Hirano S."/>
            <person name="Kobayashi K."/>
            <person name="Ohshiro T."/>
            <person name="Kobayashi T."/>
            <person name="Terahara T."/>
        </authorList>
    </citation>
    <scope>NUCLEOTIDE SEQUENCE</scope>
    <source>
        <strain evidence="2">KM77-8</strain>
    </source>
</reference>
<sequence length="128" mass="13152">MARAIGQTVVAEQGPIGFGRPKWPHTDDEPVTKEITYRNLGTEPVVLDLAIEALGVDGGPAPEGMFEMSSRQLTVAAGGTASTTVTADTRVGGEAYGSYGGSVTAASADGRTRCAPPSAWSARPSRTT</sequence>
<feature type="region of interest" description="Disordered" evidence="1">
    <location>
        <begin position="106"/>
        <end position="128"/>
    </location>
</feature>
<protein>
    <recommendedName>
        <fullName evidence="3">DUF4232 domain-containing protein</fullName>
    </recommendedName>
</protein>
<reference evidence="2" key="1">
    <citation type="submission" date="2024-06" db="EMBL/GenBank/DDBJ databases">
        <authorList>
            <consortium name="consrtm"/>
            <person name="Uemura M."/>
            <person name="Terahara T."/>
        </authorList>
    </citation>
    <scope>NUCLEOTIDE SEQUENCE</scope>
    <source>
        <strain evidence="2">KM77-8</strain>
    </source>
</reference>
<evidence type="ECO:0000313" key="2">
    <source>
        <dbReference type="EMBL" id="BFO21139.1"/>
    </source>
</evidence>
<gene>
    <name evidence="2" type="ORF">SHKM778_75270</name>
</gene>
<dbReference type="GO" id="GO:0005975">
    <property type="term" value="P:carbohydrate metabolic process"/>
    <property type="evidence" value="ECO:0007669"/>
    <property type="project" value="UniProtKB-ARBA"/>
</dbReference>
<organism evidence="2">
    <name type="scientific">Streptomyces haneummycinicus</name>
    <dbReference type="NCBI Taxonomy" id="3074435"/>
    <lineage>
        <taxon>Bacteria</taxon>
        <taxon>Bacillati</taxon>
        <taxon>Actinomycetota</taxon>
        <taxon>Actinomycetes</taxon>
        <taxon>Kitasatosporales</taxon>
        <taxon>Streptomycetaceae</taxon>
        <taxon>Streptomyces</taxon>
    </lineage>
</organism>
<accession>A0AAT9HU80</accession>
<dbReference type="Gene3D" id="2.60.40.10">
    <property type="entry name" value="Immunoglobulins"/>
    <property type="match status" value="1"/>
</dbReference>
<dbReference type="AlphaFoldDB" id="A0AAT9HU80"/>
<evidence type="ECO:0000256" key="1">
    <source>
        <dbReference type="SAM" id="MobiDB-lite"/>
    </source>
</evidence>
<dbReference type="InterPro" id="IPR013783">
    <property type="entry name" value="Ig-like_fold"/>
</dbReference>
<dbReference type="EMBL" id="AP035768">
    <property type="protein sequence ID" value="BFO21139.1"/>
    <property type="molecule type" value="Genomic_DNA"/>
</dbReference>
<name>A0AAT9HU80_9ACTN</name>